<gene>
    <name evidence="1" type="ORF">20.t00046</name>
</gene>
<proteinExistence type="predicted"/>
<reference evidence="1" key="1">
    <citation type="submission" date="2006-03" db="EMBL/GenBank/DDBJ databases">
        <title>Comparative Sequence and Genetic Analyses of Asparagus BACs Reveal No Microsynteny with Onion or Rice.</title>
        <authorList>
            <person name="Jernej J."/>
            <person name="Telgmann A."/>
            <person name="Jung C."/>
            <person name="Cheung F."/>
            <person name="Havey M.J."/>
            <person name="Town C.D."/>
        </authorList>
    </citation>
    <scope>NUCLEOTIDE SEQUENCE</scope>
</reference>
<sequence>MENYLKAPLELQKAPQYLIDLMAPIVARMATIEELVASHIASPTPLPPAYQP</sequence>
<name>Q2AA36_ASPOF</name>
<protein>
    <submittedName>
        <fullName evidence="1">Uncharacterized protein</fullName>
    </submittedName>
</protein>
<organism evidence="1">
    <name type="scientific">Asparagus officinalis</name>
    <name type="common">Garden asparagus</name>
    <dbReference type="NCBI Taxonomy" id="4686"/>
    <lineage>
        <taxon>Eukaryota</taxon>
        <taxon>Viridiplantae</taxon>
        <taxon>Streptophyta</taxon>
        <taxon>Embryophyta</taxon>
        <taxon>Tracheophyta</taxon>
        <taxon>Spermatophyta</taxon>
        <taxon>Magnoliopsida</taxon>
        <taxon>Liliopsida</taxon>
        <taxon>Asparagales</taxon>
        <taxon>Asparagaceae</taxon>
        <taxon>Asparagoideae</taxon>
        <taxon>Asparagus</taxon>
    </lineage>
</organism>
<dbReference type="EMBL" id="AC183436">
    <property type="protein sequence ID" value="ABD63194.1"/>
    <property type="molecule type" value="Genomic_DNA"/>
</dbReference>
<dbReference type="AlphaFoldDB" id="Q2AA36"/>
<evidence type="ECO:0000313" key="1">
    <source>
        <dbReference type="EMBL" id="ABD63194.1"/>
    </source>
</evidence>
<accession>Q2AA36</accession>